<sequence>MVKYEKDVEALYTHPEDRRRLCLLPEAPPPSSLEHGTTVKLGLPDWSSGRKNLLLSGKEGEQDLK</sequence>
<evidence type="ECO:0000313" key="2">
    <source>
        <dbReference type="EMBL" id="EFX87417.1"/>
    </source>
</evidence>
<evidence type="ECO:0000313" key="3">
    <source>
        <dbReference type="Proteomes" id="UP000000305"/>
    </source>
</evidence>
<dbReference type="EMBL" id="GL732528">
    <property type="protein sequence ID" value="EFX87417.1"/>
    <property type="molecule type" value="Genomic_DNA"/>
</dbReference>
<dbReference type="Proteomes" id="UP000000305">
    <property type="component" value="Unassembled WGS sequence"/>
</dbReference>
<dbReference type="KEGG" id="dpx:DAPPUDRAFT_312303"/>
<dbReference type="HOGENOM" id="CLU_2851956_0_0_1"/>
<evidence type="ECO:0000313" key="1">
    <source>
        <dbReference type="EMBL" id="EFX86888.1"/>
    </source>
</evidence>
<gene>
    <name evidence="2" type="ORF">DAPPUDRAFT_312298</name>
    <name evidence="1" type="ORF">DAPPUDRAFT_312303</name>
</gene>
<name>E9G0D9_DAPPU</name>
<keyword evidence="3" id="KW-1185">Reference proteome</keyword>
<dbReference type="AlphaFoldDB" id="E9G0D9"/>
<dbReference type="EMBL" id="GL732528">
    <property type="protein sequence ID" value="EFX86888.1"/>
    <property type="molecule type" value="Genomic_DNA"/>
</dbReference>
<protein>
    <submittedName>
        <fullName evidence="2">Uncharacterized protein</fullName>
    </submittedName>
</protein>
<reference evidence="2 3" key="1">
    <citation type="journal article" date="2011" name="Science">
        <title>The ecoresponsive genome of Daphnia pulex.</title>
        <authorList>
            <person name="Colbourne J.K."/>
            <person name="Pfrender M.E."/>
            <person name="Gilbert D."/>
            <person name="Thomas W.K."/>
            <person name="Tucker A."/>
            <person name="Oakley T.H."/>
            <person name="Tokishita S."/>
            <person name="Aerts A."/>
            <person name="Arnold G.J."/>
            <person name="Basu M.K."/>
            <person name="Bauer D.J."/>
            <person name="Caceres C.E."/>
            <person name="Carmel L."/>
            <person name="Casola C."/>
            <person name="Choi J.H."/>
            <person name="Detter J.C."/>
            <person name="Dong Q."/>
            <person name="Dusheyko S."/>
            <person name="Eads B.D."/>
            <person name="Frohlich T."/>
            <person name="Geiler-Samerotte K.A."/>
            <person name="Gerlach D."/>
            <person name="Hatcher P."/>
            <person name="Jogdeo S."/>
            <person name="Krijgsveld J."/>
            <person name="Kriventseva E.V."/>
            <person name="Kultz D."/>
            <person name="Laforsch C."/>
            <person name="Lindquist E."/>
            <person name="Lopez J."/>
            <person name="Manak J.R."/>
            <person name="Muller J."/>
            <person name="Pangilinan J."/>
            <person name="Patwardhan R.P."/>
            <person name="Pitluck S."/>
            <person name="Pritham E.J."/>
            <person name="Rechtsteiner A."/>
            <person name="Rho M."/>
            <person name="Rogozin I.B."/>
            <person name="Sakarya O."/>
            <person name="Salamov A."/>
            <person name="Schaack S."/>
            <person name="Shapiro H."/>
            <person name="Shiga Y."/>
            <person name="Skalitzky C."/>
            <person name="Smith Z."/>
            <person name="Souvorov A."/>
            <person name="Sung W."/>
            <person name="Tang Z."/>
            <person name="Tsuchiya D."/>
            <person name="Tu H."/>
            <person name="Vos H."/>
            <person name="Wang M."/>
            <person name="Wolf Y.I."/>
            <person name="Yamagata H."/>
            <person name="Yamada T."/>
            <person name="Ye Y."/>
            <person name="Shaw J.R."/>
            <person name="Andrews J."/>
            <person name="Crease T.J."/>
            <person name="Tang H."/>
            <person name="Lucas S.M."/>
            <person name="Robertson H.M."/>
            <person name="Bork P."/>
            <person name="Koonin E.V."/>
            <person name="Zdobnov E.M."/>
            <person name="Grigoriev I.V."/>
            <person name="Lynch M."/>
            <person name="Boore J.L."/>
        </authorList>
    </citation>
    <scope>NUCLEOTIDE SEQUENCE [LARGE SCALE GENOMIC DNA]</scope>
</reference>
<organism evidence="2 3">
    <name type="scientific">Daphnia pulex</name>
    <name type="common">Water flea</name>
    <dbReference type="NCBI Taxonomy" id="6669"/>
    <lineage>
        <taxon>Eukaryota</taxon>
        <taxon>Metazoa</taxon>
        <taxon>Ecdysozoa</taxon>
        <taxon>Arthropoda</taxon>
        <taxon>Crustacea</taxon>
        <taxon>Branchiopoda</taxon>
        <taxon>Diplostraca</taxon>
        <taxon>Cladocera</taxon>
        <taxon>Anomopoda</taxon>
        <taxon>Daphniidae</taxon>
        <taxon>Daphnia</taxon>
    </lineage>
</organism>
<proteinExistence type="predicted"/>
<dbReference type="KEGG" id="dpx:DAPPUDRAFT_312298"/>
<accession>E9G0D9</accession>